<reference evidence="1" key="1">
    <citation type="submission" date="2015-11" db="EMBL/GenBank/DDBJ databases">
        <title>De novo transcriptome assembly of four potential Pierce s Disease insect vectors from Arizona vineyards.</title>
        <authorList>
            <person name="Tassone E.E."/>
        </authorList>
    </citation>
    <scope>NUCLEOTIDE SEQUENCE</scope>
</reference>
<feature type="non-terminal residue" evidence="1">
    <location>
        <position position="1"/>
    </location>
</feature>
<proteinExistence type="predicted"/>
<evidence type="ECO:0000313" key="1">
    <source>
        <dbReference type="EMBL" id="JAS91444.1"/>
    </source>
</evidence>
<name>A0A1B6IWX6_9HEMI</name>
<organism evidence="1">
    <name type="scientific">Homalodisca liturata</name>
    <dbReference type="NCBI Taxonomy" id="320908"/>
    <lineage>
        <taxon>Eukaryota</taxon>
        <taxon>Metazoa</taxon>
        <taxon>Ecdysozoa</taxon>
        <taxon>Arthropoda</taxon>
        <taxon>Hexapoda</taxon>
        <taxon>Insecta</taxon>
        <taxon>Pterygota</taxon>
        <taxon>Neoptera</taxon>
        <taxon>Paraneoptera</taxon>
        <taxon>Hemiptera</taxon>
        <taxon>Auchenorrhyncha</taxon>
        <taxon>Membracoidea</taxon>
        <taxon>Cicadellidae</taxon>
        <taxon>Cicadellinae</taxon>
        <taxon>Proconiini</taxon>
        <taxon>Homalodisca</taxon>
    </lineage>
</organism>
<feature type="non-terminal residue" evidence="1">
    <location>
        <position position="105"/>
    </location>
</feature>
<dbReference type="EMBL" id="GECU01016262">
    <property type="protein sequence ID" value="JAS91444.1"/>
    <property type="molecule type" value="Transcribed_RNA"/>
</dbReference>
<sequence length="105" mass="12526">TSIKVRNRLFRQKRFEQAKFYKSKIKHYSNILKENYYKELIEMSSDSKTKWNIINTFLNKSKKPCRYTGDLNTMNKFFANIGSELASKIPDLENEKMKSNPNSIY</sequence>
<dbReference type="AlphaFoldDB" id="A0A1B6IWX6"/>
<protein>
    <submittedName>
        <fullName evidence="1">Uncharacterized protein</fullName>
    </submittedName>
</protein>
<gene>
    <name evidence="1" type="ORF">g.2530</name>
</gene>
<accession>A0A1B6IWX6</accession>